<comment type="caution">
    <text evidence="1">The sequence shown here is derived from an EMBL/GenBank/DDBJ whole genome shotgun (WGS) entry which is preliminary data.</text>
</comment>
<protein>
    <submittedName>
        <fullName evidence="1">Uncharacterized protein</fullName>
    </submittedName>
</protein>
<keyword evidence="2" id="KW-1185">Reference proteome</keyword>
<dbReference type="EMBL" id="CAICTM010001586">
    <property type="protein sequence ID" value="CAB9524810.1"/>
    <property type="molecule type" value="Genomic_DNA"/>
</dbReference>
<proteinExistence type="predicted"/>
<dbReference type="Proteomes" id="UP001153069">
    <property type="component" value="Unassembled WGS sequence"/>
</dbReference>
<name>A0A9N8EU86_9STRA</name>
<dbReference type="AlphaFoldDB" id="A0A9N8EU86"/>
<evidence type="ECO:0000313" key="1">
    <source>
        <dbReference type="EMBL" id="CAB9524810.1"/>
    </source>
</evidence>
<organism evidence="1 2">
    <name type="scientific">Seminavis robusta</name>
    <dbReference type="NCBI Taxonomy" id="568900"/>
    <lineage>
        <taxon>Eukaryota</taxon>
        <taxon>Sar</taxon>
        <taxon>Stramenopiles</taxon>
        <taxon>Ochrophyta</taxon>
        <taxon>Bacillariophyta</taxon>
        <taxon>Bacillariophyceae</taxon>
        <taxon>Bacillariophycidae</taxon>
        <taxon>Naviculales</taxon>
        <taxon>Naviculaceae</taxon>
        <taxon>Seminavis</taxon>
    </lineage>
</organism>
<accession>A0A9N8EU86</accession>
<reference evidence="1" key="1">
    <citation type="submission" date="2020-06" db="EMBL/GenBank/DDBJ databases">
        <authorList>
            <consortium name="Plant Systems Biology data submission"/>
        </authorList>
    </citation>
    <scope>NUCLEOTIDE SEQUENCE</scope>
    <source>
        <strain evidence="1">D6</strain>
    </source>
</reference>
<gene>
    <name evidence="1" type="ORF">SEMRO_1588_G284300.1</name>
</gene>
<evidence type="ECO:0000313" key="2">
    <source>
        <dbReference type="Proteomes" id="UP001153069"/>
    </source>
</evidence>
<sequence>MHCTGKASVFTETKEKVKKYRQILKEKSWEDPSWTTLDGALEEIVKALVSKKLAVDEAAKASVVDELKQLVGDTVAKRED</sequence>